<evidence type="ECO:0000256" key="4">
    <source>
        <dbReference type="ARBA" id="ARBA00022989"/>
    </source>
</evidence>
<dbReference type="Pfam" id="PF12704">
    <property type="entry name" value="MacB_PCD"/>
    <property type="match status" value="1"/>
</dbReference>
<dbReference type="Pfam" id="PF02687">
    <property type="entry name" value="FtsX"/>
    <property type="match status" value="1"/>
</dbReference>
<name>A0A1F5Z015_9BACT</name>
<evidence type="ECO:0000256" key="7">
    <source>
        <dbReference type="SAM" id="Phobius"/>
    </source>
</evidence>
<dbReference type="InterPro" id="IPR025857">
    <property type="entry name" value="MacB_PCD"/>
</dbReference>
<comment type="subcellular location">
    <subcellularLocation>
        <location evidence="1">Cell membrane</location>
        <topology evidence="1">Multi-pass membrane protein</topology>
    </subcellularLocation>
</comment>
<feature type="domain" description="MacB-like periplasmic core" evidence="9">
    <location>
        <begin position="23"/>
        <end position="246"/>
    </location>
</feature>
<evidence type="ECO:0000259" key="8">
    <source>
        <dbReference type="Pfam" id="PF02687"/>
    </source>
</evidence>
<feature type="transmembrane region" description="Helical" evidence="7">
    <location>
        <begin position="330"/>
        <end position="360"/>
    </location>
</feature>
<evidence type="ECO:0008006" key="12">
    <source>
        <dbReference type="Google" id="ProtNLM"/>
    </source>
</evidence>
<evidence type="ECO:0000256" key="3">
    <source>
        <dbReference type="ARBA" id="ARBA00022692"/>
    </source>
</evidence>
<dbReference type="GO" id="GO:0022857">
    <property type="term" value="F:transmembrane transporter activity"/>
    <property type="evidence" value="ECO:0007669"/>
    <property type="project" value="TreeGrafter"/>
</dbReference>
<evidence type="ECO:0000259" key="9">
    <source>
        <dbReference type="Pfam" id="PF12704"/>
    </source>
</evidence>
<dbReference type="AlphaFoldDB" id="A0A1F5Z015"/>
<evidence type="ECO:0000313" key="11">
    <source>
        <dbReference type="Proteomes" id="UP000179129"/>
    </source>
</evidence>
<reference evidence="10 11" key="1">
    <citation type="journal article" date="2016" name="Nat. Commun.">
        <title>Thousands of microbial genomes shed light on interconnected biogeochemical processes in an aquifer system.</title>
        <authorList>
            <person name="Anantharaman K."/>
            <person name="Brown C.T."/>
            <person name="Hug L.A."/>
            <person name="Sharon I."/>
            <person name="Castelle C.J."/>
            <person name="Probst A.J."/>
            <person name="Thomas B.C."/>
            <person name="Singh A."/>
            <person name="Wilkins M.J."/>
            <person name="Karaoz U."/>
            <person name="Brodie E.L."/>
            <person name="Williams K.H."/>
            <person name="Hubbard S.S."/>
            <person name="Banfield J.F."/>
        </authorList>
    </citation>
    <scope>NUCLEOTIDE SEQUENCE [LARGE SCALE GENOMIC DNA]</scope>
</reference>
<dbReference type="Proteomes" id="UP000179129">
    <property type="component" value="Unassembled WGS sequence"/>
</dbReference>
<evidence type="ECO:0000256" key="5">
    <source>
        <dbReference type="ARBA" id="ARBA00023136"/>
    </source>
</evidence>
<evidence type="ECO:0000256" key="1">
    <source>
        <dbReference type="ARBA" id="ARBA00004651"/>
    </source>
</evidence>
<organism evidence="10 11">
    <name type="scientific">Candidatus Glassbacteria bacterium RIFCSPLOWO2_12_FULL_58_11</name>
    <dbReference type="NCBI Taxonomy" id="1817867"/>
    <lineage>
        <taxon>Bacteria</taxon>
        <taxon>Candidatus Glassiibacteriota</taxon>
    </lineage>
</organism>
<dbReference type="InterPro" id="IPR003838">
    <property type="entry name" value="ABC3_permease_C"/>
</dbReference>
<comment type="similarity">
    <text evidence="6">Belongs to the ABC-4 integral membrane protein family.</text>
</comment>
<feature type="transmembrane region" description="Helical" evidence="7">
    <location>
        <begin position="278"/>
        <end position="309"/>
    </location>
</feature>
<gene>
    <name evidence="10" type="ORF">A3F83_09835</name>
</gene>
<dbReference type="GO" id="GO:0005886">
    <property type="term" value="C:plasma membrane"/>
    <property type="evidence" value="ECO:0007669"/>
    <property type="project" value="UniProtKB-SubCell"/>
</dbReference>
<keyword evidence="3 7" id="KW-0812">Transmembrane</keyword>
<sequence length="402" mass="44514">MFSYYLKLVGQFWQDMRRQKLRTFLTVFGITWGTVAVVLLLSFGVGLQRHSMKMMHGMGANILIFGGNRTSLAYRGLGTGRWIGLREEDAALLRERIPWMEFISPDNNEDVRLTYKRETRMVSVAGVYPGYEEIRSLIPAAGGRFINGMDQELKRRVVFIGNATRDKLFGKGSEAVGKILTINGSPFTVIGVMVEKVQTSSYMSRDEDAAFIPFATYKEMFGAEHVQRLICRATDPLLAPALIKEIYRVLGSRHKFDPEDKEALWMWDTSEGERFMSLFFLGFQAFLGLGGVFTLLVGGIGVANIMYVVVRERRKELGIKAALGATPRTILMQFLIETFLIVAAGGLTGFAISYGVVALFSSPLLAKAQQFIGSPVINPLVAFCAIGVLGLVGFAAGWAPAR</sequence>
<comment type="caution">
    <text evidence="10">The sequence shown here is derived from an EMBL/GenBank/DDBJ whole genome shotgun (WGS) entry which is preliminary data.</text>
</comment>
<dbReference type="STRING" id="1817867.A3F83_09835"/>
<feature type="transmembrane region" description="Helical" evidence="7">
    <location>
        <begin position="380"/>
        <end position="399"/>
    </location>
</feature>
<protein>
    <recommendedName>
        <fullName evidence="12">ABC transporter permease</fullName>
    </recommendedName>
</protein>
<accession>A0A1F5Z015</accession>
<evidence type="ECO:0000256" key="2">
    <source>
        <dbReference type="ARBA" id="ARBA00022475"/>
    </source>
</evidence>
<dbReference type="PANTHER" id="PTHR30572:SF4">
    <property type="entry name" value="ABC TRANSPORTER PERMEASE YTRF"/>
    <property type="match status" value="1"/>
</dbReference>
<feature type="non-terminal residue" evidence="10">
    <location>
        <position position="402"/>
    </location>
</feature>
<evidence type="ECO:0000256" key="6">
    <source>
        <dbReference type="ARBA" id="ARBA00038076"/>
    </source>
</evidence>
<keyword evidence="2" id="KW-1003">Cell membrane</keyword>
<dbReference type="PANTHER" id="PTHR30572">
    <property type="entry name" value="MEMBRANE COMPONENT OF TRANSPORTER-RELATED"/>
    <property type="match status" value="1"/>
</dbReference>
<dbReference type="EMBL" id="MFIX01000046">
    <property type="protein sequence ID" value="OGG05482.1"/>
    <property type="molecule type" value="Genomic_DNA"/>
</dbReference>
<feature type="domain" description="ABC3 transporter permease C-terminal" evidence="8">
    <location>
        <begin position="291"/>
        <end position="401"/>
    </location>
</feature>
<dbReference type="InterPro" id="IPR050250">
    <property type="entry name" value="Macrolide_Exporter_MacB"/>
</dbReference>
<proteinExistence type="inferred from homology"/>
<evidence type="ECO:0000313" key="10">
    <source>
        <dbReference type="EMBL" id="OGG05482.1"/>
    </source>
</evidence>
<keyword evidence="4 7" id="KW-1133">Transmembrane helix</keyword>
<feature type="transmembrane region" description="Helical" evidence="7">
    <location>
        <begin position="21"/>
        <end position="45"/>
    </location>
</feature>
<keyword evidence="5 7" id="KW-0472">Membrane</keyword>